<sequence>MSDLKSKGGATIEQGDTVSTPYRGGKHEGKVEQIVTDEDQARSLDAKGARHAPAVVYTDQNNKKVAHKPNTVTDLDKEW</sequence>
<dbReference type="STRING" id="1182542.W9XL99"/>
<dbReference type="EMBL" id="AMGY01000006">
    <property type="protein sequence ID" value="EXJ80963.1"/>
    <property type="molecule type" value="Genomic_DNA"/>
</dbReference>
<dbReference type="GeneID" id="19171351"/>
<feature type="region of interest" description="Disordered" evidence="1">
    <location>
        <begin position="1"/>
        <end position="79"/>
    </location>
</feature>
<organism evidence="3 4">
    <name type="scientific">Capronia epimyces CBS 606.96</name>
    <dbReference type="NCBI Taxonomy" id="1182542"/>
    <lineage>
        <taxon>Eukaryota</taxon>
        <taxon>Fungi</taxon>
        <taxon>Dikarya</taxon>
        <taxon>Ascomycota</taxon>
        <taxon>Pezizomycotina</taxon>
        <taxon>Eurotiomycetes</taxon>
        <taxon>Chaetothyriomycetidae</taxon>
        <taxon>Chaetothyriales</taxon>
        <taxon>Herpotrichiellaceae</taxon>
        <taxon>Capronia</taxon>
    </lineage>
</organism>
<accession>W9XL99</accession>
<feature type="compositionally biased region" description="Basic and acidic residues" evidence="1">
    <location>
        <begin position="39"/>
        <end position="48"/>
    </location>
</feature>
<protein>
    <recommendedName>
        <fullName evidence="2">Hypervirulence associated protein TUDOR domain-containing protein</fullName>
    </recommendedName>
</protein>
<evidence type="ECO:0000256" key="1">
    <source>
        <dbReference type="SAM" id="MobiDB-lite"/>
    </source>
</evidence>
<dbReference type="AlphaFoldDB" id="W9XL99"/>
<dbReference type="InterPro" id="IPR021331">
    <property type="entry name" value="Hva1_TUDOR"/>
</dbReference>
<evidence type="ECO:0000313" key="3">
    <source>
        <dbReference type="EMBL" id="EXJ80963.1"/>
    </source>
</evidence>
<proteinExistence type="predicted"/>
<gene>
    <name evidence="3" type="ORF">A1O3_07251</name>
</gene>
<name>W9XL99_9EURO</name>
<dbReference type="OrthoDB" id="2138648at2759"/>
<dbReference type="Pfam" id="PF11160">
    <property type="entry name" value="Hva1_TUDOR"/>
    <property type="match status" value="1"/>
</dbReference>
<keyword evidence="4" id="KW-1185">Reference proteome</keyword>
<feature type="domain" description="Hypervirulence associated protein TUDOR" evidence="2">
    <location>
        <begin position="15"/>
        <end position="72"/>
    </location>
</feature>
<dbReference type="HOGENOM" id="CLU_177181_0_0_1"/>
<dbReference type="RefSeq" id="XP_007735551.1">
    <property type="nucleotide sequence ID" value="XM_007737361.1"/>
</dbReference>
<evidence type="ECO:0000313" key="4">
    <source>
        <dbReference type="Proteomes" id="UP000019478"/>
    </source>
</evidence>
<dbReference type="Gene3D" id="2.30.30.1060">
    <property type="match status" value="1"/>
</dbReference>
<comment type="caution">
    <text evidence="3">The sequence shown here is derived from an EMBL/GenBank/DDBJ whole genome shotgun (WGS) entry which is preliminary data.</text>
</comment>
<reference evidence="3 4" key="1">
    <citation type="submission" date="2013-03" db="EMBL/GenBank/DDBJ databases">
        <title>The Genome Sequence of Capronia epimyces CBS 606.96.</title>
        <authorList>
            <consortium name="The Broad Institute Genomics Platform"/>
            <person name="Cuomo C."/>
            <person name="de Hoog S."/>
            <person name="Gorbushina A."/>
            <person name="Walker B."/>
            <person name="Young S.K."/>
            <person name="Zeng Q."/>
            <person name="Gargeya S."/>
            <person name="Fitzgerald M."/>
            <person name="Haas B."/>
            <person name="Abouelleil A."/>
            <person name="Allen A.W."/>
            <person name="Alvarado L."/>
            <person name="Arachchi H.M."/>
            <person name="Berlin A.M."/>
            <person name="Chapman S.B."/>
            <person name="Gainer-Dewar J."/>
            <person name="Goldberg J."/>
            <person name="Griggs A."/>
            <person name="Gujja S."/>
            <person name="Hansen M."/>
            <person name="Howarth C."/>
            <person name="Imamovic A."/>
            <person name="Ireland A."/>
            <person name="Larimer J."/>
            <person name="McCowan C."/>
            <person name="Murphy C."/>
            <person name="Pearson M."/>
            <person name="Poon T.W."/>
            <person name="Priest M."/>
            <person name="Roberts A."/>
            <person name="Saif S."/>
            <person name="Shea T."/>
            <person name="Sisk P."/>
            <person name="Sykes S."/>
            <person name="Wortman J."/>
            <person name="Nusbaum C."/>
            <person name="Birren B."/>
        </authorList>
    </citation>
    <scope>NUCLEOTIDE SEQUENCE [LARGE SCALE GENOMIC DNA]</scope>
    <source>
        <strain evidence="3 4">CBS 606.96</strain>
    </source>
</reference>
<dbReference type="eggNOG" id="ENOG502SA36">
    <property type="taxonomic scope" value="Eukaryota"/>
</dbReference>
<dbReference type="Proteomes" id="UP000019478">
    <property type="component" value="Unassembled WGS sequence"/>
</dbReference>
<evidence type="ECO:0000259" key="2">
    <source>
        <dbReference type="Pfam" id="PF11160"/>
    </source>
</evidence>